<evidence type="ECO:0000256" key="3">
    <source>
        <dbReference type="ARBA" id="ARBA00004569"/>
    </source>
</evidence>
<dbReference type="Gene3D" id="3.20.20.70">
    <property type="entry name" value="Aldolase class I"/>
    <property type="match status" value="1"/>
</dbReference>
<feature type="compositionally biased region" description="Polar residues" evidence="17">
    <location>
        <begin position="1102"/>
        <end position="1119"/>
    </location>
</feature>
<feature type="compositionally biased region" description="Polar residues" evidence="17">
    <location>
        <begin position="325"/>
        <end position="348"/>
    </location>
</feature>
<comment type="caution">
    <text evidence="19">The sequence shown here is derived from an EMBL/GenBank/DDBJ whole genome shotgun (WGS) entry which is preliminary data.</text>
</comment>
<comment type="subcellular location">
    <subcellularLocation>
        <location evidence="3">Mitochondrion intermembrane space</location>
    </subcellularLocation>
</comment>
<evidence type="ECO:0000313" key="20">
    <source>
        <dbReference type="Proteomes" id="UP001244011"/>
    </source>
</evidence>
<dbReference type="GO" id="GO:0004460">
    <property type="term" value="F:L-lactate dehydrogenase (cytochrome) activity"/>
    <property type="evidence" value="ECO:0007669"/>
    <property type="project" value="UniProtKB-EC"/>
</dbReference>
<dbReference type="EC" id="1.1.2.3" evidence="15"/>
<dbReference type="GeneID" id="85312709"/>
<sequence length="1315" mass="143927">MDRTGAEDSKPARAAFPPPRMEDDVHILVLAPFLDIVEKGKIAMQNSKDAEPPLSEDMCKTAQKLVQEGERAVKRIEPLCKKHLEEYGANFVNALKENDDIANFRTELNDLLWDFDSFIEAEDFDTDEFAKLRALSRKCAPRIYDILMRMKLEPLRFTSGSTSATIWRAVSVAGLSDGHPTGAQQEREGPTHESDAAVDLHPNGIAGTQAGPDLGLDGESSHQSPEWKAPEAARKPSDLELPTAQLRSAESVGPEEIPPEPPDNPWQLVQLPVLPTEMEDYALGKGYERRGRVSSGEGSQPEVFSPQLGRVDELVDGEARRLNSLELQNLSTSPVESQSGGYGRSNNEAVPGTSEPDGPQPGPISTAGPGSETRASLTGAPFANGQQLPAITTYIPHLPPQRYSQASLSSSAQPSLIDSGARDSTASLADHSPPAAGPYSFQSAPESRPDMSSGWPISAVPQHVVQTPLRLSLDQPGLEPVPGGPSSGQALPPMPTREPDCSINIDSSFYQFKGFCDGAKDIIRGGAGVKKIRKPGMGAGTAIVAKCKSCMFELDWKLVEADVNMANNSNYMNTGVGFRLRFLSKSHIAAKNVDNELYGCLFCVQLGRTTEESDATVFFTQKQLFAHLTRHPRPLPAVPGLTVIEAPQVPPQLMNNFDLHFLNPPARSVMAGLERLLAAMPTAVATETFRKTNSAQQRHPPDGQAVLQFAAGARIVGVEFPARYGGEWAVGWADNVRAAFPADCARLVAPDQSQVRAMQATGGSNLRAVARWRRSRKDKDSGRWLRFDAGEVITGIGFPYVEDWCWSGYNSKQKWGLFPQSHIEPGTLSEAPPPPGGRQSRAATGEDRASIHSDEGKRVSGILAKLSSGKDATEEFDPIHPPDTLEKYLDKSKHLGPVDMSTVLKEVTKESPEEKERQKRIEEMPPLDQCYNLMDFEAVARRVMKKTAWGYYSSAADDEITLRENHAAFHRIWFRPQILVDVEKVDFSTTMLGTKVDIPFYVTATALGKLGHVEGEVLLTRAAHKHNVVQMIPTLASCSFDEIMDAAEADQVQWLQLYVNKDREITRRIIEHAEKRGCKGLFITVDAPQLGRREKDMRSKFTDQGSNVQSGQSTDTSQGAARAISSFIDPSLSWKDIPWFRSVTKMPIILKGVQRVEDVLKAVEAGVQGVVLSNHGGRQLDFARSAVEVLAETMPVLRELGLEDRIEVFIDGGIRRATDIIKALCLGAKGVGIGRPFLYAMSAYGFEGVDRAMRLLKDEMEMNMRLIGATSVGQLNPSMVDVRSLFNHASGPVDNLSYSTYDPLVSPQQMTKSKL</sequence>
<feature type="region of interest" description="Disordered" evidence="17">
    <location>
        <begin position="821"/>
        <end position="855"/>
    </location>
</feature>
<keyword evidence="6" id="KW-0285">Flavoprotein</keyword>
<comment type="similarity">
    <text evidence="13">In the C-terminal section; belongs to the FMN-dependent alpha-hydroxy acid dehydrogenase family.</text>
</comment>
<comment type="catalytic activity">
    <reaction evidence="12">
        <text>(S)-lactate + 2 Fe(III)-[cytochrome c] = 2 Fe(II)-[cytochrome c] + pyruvate + 2 H(+)</text>
        <dbReference type="Rhea" id="RHEA:19909"/>
        <dbReference type="Rhea" id="RHEA-COMP:10350"/>
        <dbReference type="Rhea" id="RHEA-COMP:14399"/>
        <dbReference type="ChEBI" id="CHEBI:15361"/>
        <dbReference type="ChEBI" id="CHEBI:15378"/>
        <dbReference type="ChEBI" id="CHEBI:16651"/>
        <dbReference type="ChEBI" id="CHEBI:29033"/>
        <dbReference type="ChEBI" id="CHEBI:29034"/>
        <dbReference type="EC" id="1.1.2.3"/>
    </reaction>
    <physiologicalReaction direction="left-to-right" evidence="12">
        <dbReference type="Rhea" id="RHEA:19910"/>
    </physiologicalReaction>
</comment>
<dbReference type="InterPro" id="IPR037458">
    <property type="entry name" value="L-MDH/L-LDH_FMN-bd"/>
</dbReference>
<feature type="compositionally biased region" description="Low complexity" evidence="17">
    <location>
        <begin position="404"/>
        <end position="416"/>
    </location>
</feature>
<dbReference type="PANTHER" id="PTHR10578">
    <property type="entry name" value="S -2-HYDROXY-ACID OXIDASE-RELATED"/>
    <property type="match status" value="1"/>
</dbReference>
<comment type="similarity">
    <text evidence="14">In the N-terminal section; belongs to the cytochrome b5 family.</text>
</comment>
<feature type="compositionally biased region" description="Basic and acidic residues" evidence="17">
    <location>
        <begin position="228"/>
        <end position="238"/>
    </location>
</feature>
<keyword evidence="20" id="KW-1185">Reference proteome</keyword>
<evidence type="ECO:0000256" key="6">
    <source>
        <dbReference type="ARBA" id="ARBA00022630"/>
    </source>
</evidence>
<dbReference type="EMBL" id="MU838998">
    <property type="protein sequence ID" value="KAK1771362.1"/>
    <property type="molecule type" value="Genomic_DNA"/>
</dbReference>
<gene>
    <name evidence="19" type="ORF">QBC33DRAFT_554532</name>
</gene>
<dbReference type="FunFam" id="3.20.20.70:FF:000062">
    <property type="entry name" value="Cytochrome b2, mitochondrial, putative"/>
    <property type="match status" value="1"/>
</dbReference>
<protein>
    <recommendedName>
        <fullName evidence="16">L-lactate dehydrogenase (cytochrome)</fullName>
        <ecNumber evidence="15">1.1.2.3</ecNumber>
    </recommendedName>
</protein>
<feature type="region of interest" description="Disordered" evidence="17">
    <location>
        <begin position="177"/>
        <end position="267"/>
    </location>
</feature>
<dbReference type="CDD" id="cd02922">
    <property type="entry name" value="FCB2_FMN"/>
    <property type="match status" value="1"/>
</dbReference>
<keyword evidence="9" id="KW-0560">Oxidoreductase</keyword>
<evidence type="ECO:0000256" key="1">
    <source>
        <dbReference type="ARBA" id="ARBA00001917"/>
    </source>
</evidence>
<evidence type="ECO:0000256" key="12">
    <source>
        <dbReference type="ARBA" id="ARBA00052399"/>
    </source>
</evidence>
<dbReference type="RefSeq" id="XP_060287575.1">
    <property type="nucleotide sequence ID" value="XM_060429522.1"/>
</dbReference>
<evidence type="ECO:0000256" key="8">
    <source>
        <dbReference type="ARBA" id="ARBA00022723"/>
    </source>
</evidence>
<evidence type="ECO:0000313" key="19">
    <source>
        <dbReference type="EMBL" id="KAK1771362.1"/>
    </source>
</evidence>
<dbReference type="InterPro" id="IPR000262">
    <property type="entry name" value="FMN-dep_DH"/>
</dbReference>
<dbReference type="Proteomes" id="UP001244011">
    <property type="component" value="Unassembled WGS sequence"/>
</dbReference>
<feature type="region of interest" description="Disordered" evidence="17">
    <location>
        <begin position="290"/>
        <end position="309"/>
    </location>
</feature>
<evidence type="ECO:0000256" key="4">
    <source>
        <dbReference type="ARBA" id="ARBA00011881"/>
    </source>
</evidence>
<feature type="region of interest" description="Disordered" evidence="17">
    <location>
        <begin position="404"/>
        <end position="456"/>
    </location>
</feature>
<evidence type="ECO:0000256" key="2">
    <source>
        <dbReference type="ARBA" id="ARBA00001970"/>
    </source>
</evidence>
<dbReference type="SUPFAM" id="SSF50044">
    <property type="entry name" value="SH3-domain"/>
    <property type="match status" value="1"/>
</dbReference>
<evidence type="ECO:0000256" key="14">
    <source>
        <dbReference type="ARBA" id="ARBA00061589"/>
    </source>
</evidence>
<dbReference type="SUPFAM" id="SSF51395">
    <property type="entry name" value="FMN-linked oxidoreductases"/>
    <property type="match status" value="1"/>
</dbReference>
<evidence type="ECO:0000256" key="16">
    <source>
        <dbReference type="ARBA" id="ARBA00068515"/>
    </source>
</evidence>
<dbReference type="InterPro" id="IPR008259">
    <property type="entry name" value="FMN_hydac_DH_AS"/>
</dbReference>
<dbReference type="PROSITE" id="PS51349">
    <property type="entry name" value="FMN_HYDROXY_ACID_DH_2"/>
    <property type="match status" value="1"/>
</dbReference>
<reference evidence="19" key="1">
    <citation type="submission" date="2023-06" db="EMBL/GenBank/DDBJ databases">
        <title>Genome-scale phylogeny and comparative genomics of the fungal order Sordariales.</title>
        <authorList>
            <consortium name="Lawrence Berkeley National Laboratory"/>
            <person name="Hensen N."/>
            <person name="Bonometti L."/>
            <person name="Westerberg I."/>
            <person name="Brannstrom I.O."/>
            <person name="Guillou S."/>
            <person name="Cros-Aarteil S."/>
            <person name="Calhoun S."/>
            <person name="Haridas S."/>
            <person name="Kuo A."/>
            <person name="Mondo S."/>
            <person name="Pangilinan J."/>
            <person name="Riley R."/>
            <person name="Labutti K."/>
            <person name="Andreopoulos B."/>
            <person name="Lipzen A."/>
            <person name="Chen C."/>
            <person name="Yanf M."/>
            <person name="Daum C."/>
            <person name="Ng V."/>
            <person name="Clum A."/>
            <person name="Steindorff A."/>
            <person name="Ohm R."/>
            <person name="Martin F."/>
            <person name="Silar P."/>
            <person name="Natvig D."/>
            <person name="Lalanne C."/>
            <person name="Gautier V."/>
            <person name="Ament-Velasquez S.L."/>
            <person name="Kruys A."/>
            <person name="Hutchinson M.I."/>
            <person name="Powell A.J."/>
            <person name="Barry K."/>
            <person name="Miller A.N."/>
            <person name="Grigoriev I.V."/>
            <person name="Debuchy R."/>
            <person name="Gladieux P."/>
            <person name="Thoren M.H."/>
            <person name="Johannesson H."/>
        </authorList>
    </citation>
    <scope>NUCLEOTIDE SEQUENCE</scope>
    <source>
        <strain evidence="19">8032-3</strain>
    </source>
</reference>
<evidence type="ECO:0000256" key="11">
    <source>
        <dbReference type="ARBA" id="ARBA00023128"/>
    </source>
</evidence>
<feature type="compositionally biased region" description="Basic and acidic residues" evidence="17">
    <location>
        <begin position="185"/>
        <end position="195"/>
    </location>
</feature>
<feature type="compositionally biased region" description="Basic and acidic residues" evidence="17">
    <location>
        <begin position="844"/>
        <end position="855"/>
    </location>
</feature>
<feature type="region of interest" description="Disordered" evidence="17">
    <location>
        <begin position="325"/>
        <end position="380"/>
    </location>
</feature>
<evidence type="ECO:0000256" key="9">
    <source>
        <dbReference type="ARBA" id="ARBA00023002"/>
    </source>
</evidence>
<evidence type="ECO:0000256" key="5">
    <source>
        <dbReference type="ARBA" id="ARBA00022617"/>
    </source>
</evidence>
<accession>A0AAJ0C8C1</accession>
<proteinExistence type="inferred from homology"/>
<evidence type="ECO:0000256" key="15">
    <source>
        <dbReference type="ARBA" id="ARBA00066458"/>
    </source>
</evidence>
<feature type="domain" description="FMN hydroxy acid dehydrogenase" evidence="18">
    <location>
        <begin position="925"/>
        <end position="1285"/>
    </location>
</feature>
<evidence type="ECO:0000259" key="18">
    <source>
        <dbReference type="PROSITE" id="PS51349"/>
    </source>
</evidence>
<organism evidence="19 20">
    <name type="scientific">Phialemonium atrogriseum</name>
    <dbReference type="NCBI Taxonomy" id="1093897"/>
    <lineage>
        <taxon>Eukaryota</taxon>
        <taxon>Fungi</taxon>
        <taxon>Dikarya</taxon>
        <taxon>Ascomycota</taxon>
        <taxon>Pezizomycotina</taxon>
        <taxon>Sordariomycetes</taxon>
        <taxon>Sordariomycetidae</taxon>
        <taxon>Cephalothecales</taxon>
        <taxon>Cephalothecaceae</taxon>
        <taxon>Phialemonium</taxon>
    </lineage>
</organism>
<dbReference type="GO" id="GO:0005758">
    <property type="term" value="C:mitochondrial intermembrane space"/>
    <property type="evidence" value="ECO:0007669"/>
    <property type="project" value="UniProtKB-SubCell"/>
</dbReference>
<keyword evidence="7" id="KW-0288">FMN</keyword>
<dbReference type="PANTHER" id="PTHR10578:SF148">
    <property type="entry name" value="L-LACTATE DEHYDROGENASE (CYTOCHROME)"/>
    <property type="match status" value="1"/>
</dbReference>
<comment type="cofactor">
    <cofactor evidence="1">
        <name>FMN</name>
        <dbReference type="ChEBI" id="CHEBI:58210"/>
    </cofactor>
</comment>
<evidence type="ECO:0000256" key="10">
    <source>
        <dbReference type="ARBA" id="ARBA00023004"/>
    </source>
</evidence>
<evidence type="ECO:0000256" key="7">
    <source>
        <dbReference type="ARBA" id="ARBA00022643"/>
    </source>
</evidence>
<keyword evidence="8" id="KW-0479">Metal-binding</keyword>
<name>A0AAJ0C8C1_9PEZI</name>
<feature type="region of interest" description="Disordered" evidence="17">
    <location>
        <begin position="473"/>
        <end position="497"/>
    </location>
</feature>
<comment type="cofactor">
    <cofactor evidence="2">
        <name>heme b</name>
        <dbReference type="ChEBI" id="CHEBI:60344"/>
    </cofactor>
</comment>
<dbReference type="GO" id="GO:0046872">
    <property type="term" value="F:metal ion binding"/>
    <property type="evidence" value="ECO:0007669"/>
    <property type="project" value="UniProtKB-KW"/>
</dbReference>
<keyword evidence="10" id="KW-0408">Iron</keyword>
<keyword evidence="11" id="KW-0496">Mitochondrion</keyword>
<dbReference type="Pfam" id="PF01070">
    <property type="entry name" value="FMN_dh"/>
    <property type="match status" value="1"/>
</dbReference>
<dbReference type="GO" id="GO:0006089">
    <property type="term" value="P:lactate metabolic process"/>
    <property type="evidence" value="ECO:0007669"/>
    <property type="project" value="TreeGrafter"/>
</dbReference>
<evidence type="ECO:0000256" key="17">
    <source>
        <dbReference type="SAM" id="MobiDB-lite"/>
    </source>
</evidence>
<comment type="subunit">
    <text evidence="4">Homotetramer.</text>
</comment>
<keyword evidence="5" id="KW-0349">Heme</keyword>
<feature type="region of interest" description="Disordered" evidence="17">
    <location>
        <begin position="1096"/>
        <end position="1119"/>
    </location>
</feature>
<dbReference type="InterPro" id="IPR013785">
    <property type="entry name" value="Aldolase_TIM"/>
</dbReference>
<dbReference type="InterPro" id="IPR037396">
    <property type="entry name" value="FMN_HAD"/>
</dbReference>
<evidence type="ECO:0000256" key="13">
    <source>
        <dbReference type="ARBA" id="ARBA00061137"/>
    </source>
</evidence>
<dbReference type="PROSITE" id="PS00557">
    <property type="entry name" value="FMN_HYDROXY_ACID_DH_1"/>
    <property type="match status" value="1"/>
</dbReference>
<dbReference type="InterPro" id="IPR036028">
    <property type="entry name" value="SH3-like_dom_sf"/>
</dbReference>